<feature type="signal peptide" evidence="1">
    <location>
        <begin position="1"/>
        <end position="18"/>
    </location>
</feature>
<keyword evidence="1" id="KW-0732">Signal</keyword>
<dbReference type="RefSeq" id="WP_074897722.1">
    <property type="nucleotide sequence ID" value="NZ_CP031252.1"/>
</dbReference>
<evidence type="ECO:0008006" key="4">
    <source>
        <dbReference type="Google" id="ProtNLM"/>
    </source>
</evidence>
<gene>
    <name evidence="2" type="ORF">NCTC10660_01240</name>
</gene>
<dbReference type="EMBL" id="UGQW01000002">
    <property type="protein sequence ID" value="STZ67752.1"/>
    <property type="molecule type" value="Genomic_DNA"/>
</dbReference>
<name>A0A378U060_NEIEL</name>
<dbReference type="GeneID" id="93352224"/>
<accession>A0A378U060</accession>
<sequence>MKRILCLILLALSGTAVAQSCEAEVARADLRGLKLGEPLAQFKKRFPQAHDTTAALEKRETQEGGIHLFANEHPLGKDINSAFLIYQDRKISNINLFIHYNKRKPFAAHAEQAKKQFRLPEKGWQAFDNGQQIYRCQDYKWVLTELVEADGTQILSISLDKVAGK</sequence>
<dbReference type="AlphaFoldDB" id="A0A378U060"/>
<reference evidence="2 3" key="1">
    <citation type="submission" date="2018-06" db="EMBL/GenBank/DDBJ databases">
        <authorList>
            <consortium name="Pathogen Informatics"/>
            <person name="Doyle S."/>
        </authorList>
    </citation>
    <scope>NUCLEOTIDE SEQUENCE [LARGE SCALE GENOMIC DNA]</scope>
    <source>
        <strain evidence="2 3">NCTC10660</strain>
    </source>
</reference>
<evidence type="ECO:0000313" key="3">
    <source>
        <dbReference type="Proteomes" id="UP000254927"/>
    </source>
</evidence>
<dbReference type="Proteomes" id="UP000254927">
    <property type="component" value="Unassembled WGS sequence"/>
</dbReference>
<proteinExistence type="predicted"/>
<dbReference type="PROSITE" id="PS51257">
    <property type="entry name" value="PROKAR_LIPOPROTEIN"/>
    <property type="match status" value="1"/>
</dbReference>
<evidence type="ECO:0000313" key="2">
    <source>
        <dbReference type="EMBL" id="STZ67752.1"/>
    </source>
</evidence>
<feature type="chain" id="PRO_5016598701" description="Lipoprotein" evidence="1">
    <location>
        <begin position="19"/>
        <end position="165"/>
    </location>
</feature>
<organism evidence="2 3">
    <name type="scientific">Neisseria elongata</name>
    <dbReference type="NCBI Taxonomy" id="495"/>
    <lineage>
        <taxon>Bacteria</taxon>
        <taxon>Pseudomonadati</taxon>
        <taxon>Pseudomonadota</taxon>
        <taxon>Betaproteobacteria</taxon>
        <taxon>Neisseriales</taxon>
        <taxon>Neisseriaceae</taxon>
        <taxon>Neisseria</taxon>
    </lineage>
</organism>
<evidence type="ECO:0000256" key="1">
    <source>
        <dbReference type="SAM" id="SignalP"/>
    </source>
</evidence>
<protein>
    <recommendedName>
        <fullName evidence="4">Lipoprotein</fullName>
    </recommendedName>
</protein>